<feature type="domain" description="Homeobox" evidence="8">
    <location>
        <begin position="145"/>
        <end position="205"/>
    </location>
</feature>
<evidence type="ECO:0000313" key="9">
    <source>
        <dbReference type="EMBL" id="CAH3015609.1"/>
    </source>
</evidence>
<feature type="compositionally biased region" description="Basic and acidic residues" evidence="7">
    <location>
        <begin position="238"/>
        <end position="249"/>
    </location>
</feature>
<dbReference type="EMBL" id="CALNXI010000026">
    <property type="protein sequence ID" value="CAH3015609.1"/>
    <property type="molecule type" value="Genomic_DNA"/>
</dbReference>
<feature type="DNA-binding region" description="Homeobox" evidence="5">
    <location>
        <begin position="147"/>
        <end position="206"/>
    </location>
</feature>
<dbReference type="SUPFAM" id="SSF46689">
    <property type="entry name" value="Homeodomain-like"/>
    <property type="match status" value="1"/>
</dbReference>
<evidence type="ECO:0000256" key="5">
    <source>
        <dbReference type="PROSITE-ProRule" id="PRU00108"/>
    </source>
</evidence>
<evidence type="ECO:0000313" key="10">
    <source>
        <dbReference type="Proteomes" id="UP001159427"/>
    </source>
</evidence>
<dbReference type="SMART" id="SM00389">
    <property type="entry name" value="HOX"/>
    <property type="match status" value="1"/>
</dbReference>
<evidence type="ECO:0000256" key="4">
    <source>
        <dbReference type="ARBA" id="ARBA00023242"/>
    </source>
</evidence>
<dbReference type="PANTHER" id="PTHR24340:SF70">
    <property type="entry name" value="NK7.1, ISOFORM A"/>
    <property type="match status" value="1"/>
</dbReference>
<feature type="compositionally biased region" description="Basic and acidic residues" evidence="7">
    <location>
        <begin position="203"/>
        <end position="230"/>
    </location>
</feature>
<evidence type="ECO:0000256" key="2">
    <source>
        <dbReference type="ARBA" id="ARBA00023125"/>
    </source>
</evidence>
<feature type="region of interest" description="Disordered" evidence="7">
    <location>
        <begin position="29"/>
        <end position="86"/>
    </location>
</feature>
<dbReference type="CDD" id="cd00086">
    <property type="entry name" value="homeodomain"/>
    <property type="match status" value="1"/>
</dbReference>
<protein>
    <recommendedName>
        <fullName evidence="8">Homeobox domain-containing protein</fullName>
    </recommendedName>
</protein>
<dbReference type="PRINTS" id="PR00024">
    <property type="entry name" value="HOMEOBOX"/>
</dbReference>
<comment type="caution">
    <text evidence="9">The sequence shown here is derived from an EMBL/GenBank/DDBJ whole genome shotgun (WGS) entry which is preliminary data.</text>
</comment>
<feature type="compositionally biased region" description="Basic and acidic residues" evidence="7">
    <location>
        <begin position="57"/>
        <end position="86"/>
    </location>
</feature>
<feature type="region of interest" description="Disordered" evidence="7">
    <location>
        <begin position="202"/>
        <end position="249"/>
    </location>
</feature>
<sequence>MASVGTWHQHIYNSSPKQPTPHFVANILGLHSGHQPNSSTVACPRQEQPPGKLRRVKEREVKQKYNELNDSAPDSKEKEIRVQSKSDTKGRCLHAPLMGSEICGGLIDADQFSKRFSACFLFIESSTVHSKELKRLKGKAGREKVRKKKARTTFTGRQIFELEKQFKEKKYLTATERSDMASLLNVTETQVKIWFQNRRTKWKKQEKICEDNNENEKDSQSDNSDNKDSVSSEICVDNDDKSSDLDESG</sequence>
<reference evidence="9 10" key="1">
    <citation type="submission" date="2022-05" db="EMBL/GenBank/DDBJ databases">
        <authorList>
            <consortium name="Genoscope - CEA"/>
            <person name="William W."/>
        </authorList>
    </citation>
    <scope>NUCLEOTIDE SEQUENCE [LARGE SCALE GENOMIC DNA]</scope>
</reference>
<dbReference type="PROSITE" id="PS50071">
    <property type="entry name" value="HOMEOBOX_2"/>
    <property type="match status" value="1"/>
</dbReference>
<evidence type="ECO:0000259" key="8">
    <source>
        <dbReference type="PROSITE" id="PS50071"/>
    </source>
</evidence>
<dbReference type="PROSITE" id="PS00027">
    <property type="entry name" value="HOMEOBOX_1"/>
    <property type="match status" value="1"/>
</dbReference>
<dbReference type="InterPro" id="IPR017970">
    <property type="entry name" value="Homeobox_CS"/>
</dbReference>
<name>A0ABN8LKT4_9CNID</name>
<evidence type="ECO:0000256" key="3">
    <source>
        <dbReference type="ARBA" id="ARBA00023155"/>
    </source>
</evidence>
<keyword evidence="3 5" id="KW-0371">Homeobox</keyword>
<dbReference type="InterPro" id="IPR001356">
    <property type="entry name" value="HD"/>
</dbReference>
<dbReference type="PANTHER" id="PTHR24340">
    <property type="entry name" value="HOMEOBOX PROTEIN NKX"/>
    <property type="match status" value="1"/>
</dbReference>
<evidence type="ECO:0000256" key="1">
    <source>
        <dbReference type="ARBA" id="ARBA00004123"/>
    </source>
</evidence>
<gene>
    <name evidence="9" type="ORF">PEVE_00019237</name>
</gene>
<comment type="subcellular location">
    <subcellularLocation>
        <location evidence="1 5 6">Nucleus</location>
    </subcellularLocation>
</comment>
<keyword evidence="10" id="KW-1185">Reference proteome</keyword>
<dbReference type="Proteomes" id="UP001159427">
    <property type="component" value="Unassembled WGS sequence"/>
</dbReference>
<dbReference type="InterPro" id="IPR009057">
    <property type="entry name" value="Homeodomain-like_sf"/>
</dbReference>
<organism evidence="9 10">
    <name type="scientific">Porites evermanni</name>
    <dbReference type="NCBI Taxonomy" id="104178"/>
    <lineage>
        <taxon>Eukaryota</taxon>
        <taxon>Metazoa</taxon>
        <taxon>Cnidaria</taxon>
        <taxon>Anthozoa</taxon>
        <taxon>Hexacorallia</taxon>
        <taxon>Scleractinia</taxon>
        <taxon>Fungiina</taxon>
        <taxon>Poritidae</taxon>
        <taxon>Porites</taxon>
    </lineage>
</organism>
<dbReference type="InterPro" id="IPR050394">
    <property type="entry name" value="Homeobox_NK-like"/>
</dbReference>
<dbReference type="Gene3D" id="1.10.10.60">
    <property type="entry name" value="Homeodomain-like"/>
    <property type="match status" value="1"/>
</dbReference>
<keyword evidence="4 5" id="KW-0539">Nucleus</keyword>
<evidence type="ECO:0000256" key="7">
    <source>
        <dbReference type="SAM" id="MobiDB-lite"/>
    </source>
</evidence>
<proteinExistence type="predicted"/>
<accession>A0ABN8LKT4</accession>
<dbReference type="InterPro" id="IPR020479">
    <property type="entry name" value="HD_metazoa"/>
</dbReference>
<keyword evidence="2 5" id="KW-0238">DNA-binding</keyword>
<evidence type="ECO:0000256" key="6">
    <source>
        <dbReference type="RuleBase" id="RU000682"/>
    </source>
</evidence>
<dbReference type="Pfam" id="PF00046">
    <property type="entry name" value="Homeodomain"/>
    <property type="match status" value="1"/>
</dbReference>